<dbReference type="EMBL" id="KZ857428">
    <property type="protein sequence ID" value="RDX46377.1"/>
    <property type="molecule type" value="Genomic_DNA"/>
</dbReference>
<proteinExistence type="predicted"/>
<feature type="non-terminal residue" evidence="1">
    <location>
        <position position="1"/>
    </location>
</feature>
<organism evidence="1 2">
    <name type="scientific">Lentinus brumalis</name>
    <dbReference type="NCBI Taxonomy" id="2498619"/>
    <lineage>
        <taxon>Eukaryota</taxon>
        <taxon>Fungi</taxon>
        <taxon>Dikarya</taxon>
        <taxon>Basidiomycota</taxon>
        <taxon>Agaricomycotina</taxon>
        <taxon>Agaricomycetes</taxon>
        <taxon>Polyporales</taxon>
        <taxon>Polyporaceae</taxon>
        <taxon>Lentinus</taxon>
    </lineage>
</organism>
<dbReference type="OrthoDB" id="446925at2759"/>
<gene>
    <name evidence="1" type="ORF">OH76DRAFT_1318557</name>
</gene>
<evidence type="ECO:0000313" key="1">
    <source>
        <dbReference type="EMBL" id="RDX46377.1"/>
    </source>
</evidence>
<accession>A0A371D1F9</accession>
<sequence>LGCSPYFAVTGTSPIMPFDIAEATYLMPIPTTMLSTAELVARRAIALQKRPEQLEKLRSSVFRQQVEAAKKFERENRFTIRNYDFKPGRLVLMRNTAIEKSLNRKMRPRYLGPYAVVSRNKGGAYIIAELNGAVFDRPVAAFRLIPYLARDKSISLPRDALDIGDERLRTLEESDGPAEGDEDYALID</sequence>
<dbReference type="AlphaFoldDB" id="A0A371D1F9"/>
<keyword evidence="2" id="KW-1185">Reference proteome</keyword>
<evidence type="ECO:0000313" key="2">
    <source>
        <dbReference type="Proteomes" id="UP000256964"/>
    </source>
</evidence>
<dbReference type="Proteomes" id="UP000256964">
    <property type="component" value="Unassembled WGS sequence"/>
</dbReference>
<dbReference type="STRING" id="139420.A0A371D1F9"/>
<protein>
    <submittedName>
        <fullName evidence="1">Uncharacterized protein</fullName>
    </submittedName>
</protein>
<feature type="non-terminal residue" evidence="1">
    <location>
        <position position="188"/>
    </location>
</feature>
<name>A0A371D1F9_9APHY</name>
<reference evidence="1 2" key="1">
    <citation type="journal article" date="2018" name="Biotechnol. Biofuels">
        <title>Integrative visual omics of the white-rot fungus Polyporus brumalis exposes the biotechnological potential of its oxidative enzymes for delignifying raw plant biomass.</title>
        <authorList>
            <person name="Miyauchi S."/>
            <person name="Rancon A."/>
            <person name="Drula E."/>
            <person name="Hage H."/>
            <person name="Chaduli D."/>
            <person name="Favel A."/>
            <person name="Grisel S."/>
            <person name="Henrissat B."/>
            <person name="Herpoel-Gimbert I."/>
            <person name="Ruiz-Duenas F.J."/>
            <person name="Chevret D."/>
            <person name="Hainaut M."/>
            <person name="Lin J."/>
            <person name="Wang M."/>
            <person name="Pangilinan J."/>
            <person name="Lipzen A."/>
            <person name="Lesage-Meessen L."/>
            <person name="Navarro D."/>
            <person name="Riley R."/>
            <person name="Grigoriev I.V."/>
            <person name="Zhou S."/>
            <person name="Raouche S."/>
            <person name="Rosso M.N."/>
        </authorList>
    </citation>
    <scope>NUCLEOTIDE SEQUENCE [LARGE SCALE GENOMIC DNA]</scope>
    <source>
        <strain evidence="1 2">BRFM 1820</strain>
    </source>
</reference>